<evidence type="ECO:0008006" key="4">
    <source>
        <dbReference type="Google" id="ProtNLM"/>
    </source>
</evidence>
<feature type="transmembrane region" description="Helical" evidence="1">
    <location>
        <begin position="88"/>
        <end position="115"/>
    </location>
</feature>
<dbReference type="EMBL" id="CP142436">
    <property type="protein sequence ID" value="XBC52066.1"/>
    <property type="molecule type" value="Genomic_DNA"/>
</dbReference>
<name>A0AB74TVR4_9LACT</name>
<protein>
    <recommendedName>
        <fullName evidence="4">ABC-2 type transporter domain-containing protein</fullName>
    </recommendedName>
</protein>
<feature type="transmembrane region" description="Helical" evidence="1">
    <location>
        <begin position="121"/>
        <end position="145"/>
    </location>
</feature>
<evidence type="ECO:0000313" key="2">
    <source>
        <dbReference type="EMBL" id="XBC48114.1"/>
    </source>
</evidence>
<dbReference type="RefSeq" id="WP_347298129.1">
    <property type="nucleotide sequence ID" value="NZ_CP142434.1"/>
</dbReference>
<keyword evidence="1" id="KW-1133">Transmembrane helix</keyword>
<reference evidence="2" key="1">
    <citation type="submission" date="2023-12" db="EMBL/GenBank/DDBJ databases">
        <title>Dolosigranulum savutii sp. nov. isolated from human upper respiratory samples collected in Botswana.</title>
        <authorList>
            <person name="Kelly M.S."/>
        </authorList>
    </citation>
    <scope>NUCLEOTIDE SEQUENCE</scope>
    <source>
        <strain evidence="3">MSK211</strain>
        <strain evidence="2">MSK312</strain>
    </source>
</reference>
<evidence type="ECO:0000313" key="3">
    <source>
        <dbReference type="EMBL" id="XBC52066.1"/>
    </source>
</evidence>
<keyword evidence="1" id="KW-0472">Membrane</keyword>
<evidence type="ECO:0000256" key="1">
    <source>
        <dbReference type="SAM" id="Phobius"/>
    </source>
</evidence>
<accession>A0AB74TVR4</accession>
<feature type="transmembrane region" description="Helical" evidence="1">
    <location>
        <begin position="198"/>
        <end position="218"/>
    </location>
</feature>
<organism evidence="2">
    <name type="scientific">Dolosigranulum savutiense</name>
    <dbReference type="NCBI Taxonomy" id="3110288"/>
    <lineage>
        <taxon>Bacteria</taxon>
        <taxon>Bacillati</taxon>
        <taxon>Bacillota</taxon>
        <taxon>Bacilli</taxon>
        <taxon>Lactobacillales</taxon>
        <taxon>Carnobacteriaceae</taxon>
        <taxon>Dolosigranulum</taxon>
    </lineage>
</organism>
<dbReference type="EMBL" id="CP142434">
    <property type="protein sequence ID" value="XBC48114.1"/>
    <property type="molecule type" value="Genomic_DNA"/>
</dbReference>
<gene>
    <name evidence="3" type="ORF">VUQ07_03020</name>
    <name evidence="2" type="ORF">VUQ09_01615</name>
</gene>
<keyword evidence="1" id="KW-0812">Transmembrane</keyword>
<proteinExistence type="predicted"/>
<feature type="transmembrane region" description="Helical" evidence="1">
    <location>
        <begin position="47"/>
        <end position="67"/>
    </location>
</feature>
<sequence>MVKVFAFVKMNLLILMKNKLSFAWSIMLPTIIFFINRDNITSVNDIVYWLVFIIINIFLYGVGLQALEEKDSGVLSIIFSINWIPFEYFTGLLLTQIIYSIVVTTIFGLVPMAILGFNYGVLLLLSLLTIIVSIPIAFLSYNVTFLKSLHSKTVTSILNIISFLFFITLGIDSPINIINPYIVIGRQVNSIMQGKIDIVYLLVSILIIILSLPSIIYFRPLSKEGR</sequence>
<feature type="transmembrane region" description="Helical" evidence="1">
    <location>
        <begin position="157"/>
        <end position="178"/>
    </location>
</feature>
<feature type="transmembrane region" description="Helical" evidence="1">
    <location>
        <begin position="12"/>
        <end position="35"/>
    </location>
</feature>
<dbReference type="AlphaFoldDB" id="A0AB74TVR4"/>